<reference evidence="3" key="1">
    <citation type="journal article" date="2009" name="Environ. Microbiol.">
        <title>The genome of Polaromonas naphthalenivorans strain CJ2, isolated from coal tar-contaminated sediment, reveals physiological and metabolic versatility and evolution through extensive horizontal gene transfer.</title>
        <authorList>
            <person name="Yagi J.M."/>
            <person name="Sims D."/>
            <person name="Brettin T."/>
            <person name="Bruce D."/>
            <person name="Madsen E.L."/>
        </authorList>
    </citation>
    <scope>NUCLEOTIDE SEQUENCE [LARGE SCALE GENOMIC DNA]</scope>
    <source>
        <strain evidence="3">CJ2</strain>
    </source>
</reference>
<feature type="transmembrane region" description="Helical" evidence="1">
    <location>
        <begin position="104"/>
        <end position="123"/>
    </location>
</feature>
<evidence type="ECO:0000313" key="3">
    <source>
        <dbReference type="Proteomes" id="UP000000644"/>
    </source>
</evidence>
<protein>
    <submittedName>
        <fullName evidence="2">FimB</fullName>
    </submittedName>
</protein>
<evidence type="ECO:0000313" key="2">
    <source>
        <dbReference type="EMBL" id="ABM39239.1"/>
    </source>
</evidence>
<feature type="transmembrane region" description="Helical" evidence="1">
    <location>
        <begin position="36"/>
        <end position="59"/>
    </location>
</feature>
<dbReference type="KEGG" id="pna:Pnap_3943"/>
<feature type="transmembrane region" description="Helical" evidence="1">
    <location>
        <begin position="71"/>
        <end position="92"/>
    </location>
</feature>
<accession>A1VUB1</accession>
<organism evidence="2 3">
    <name type="scientific">Polaromonas naphthalenivorans (strain CJ2)</name>
    <dbReference type="NCBI Taxonomy" id="365044"/>
    <lineage>
        <taxon>Bacteria</taxon>
        <taxon>Pseudomonadati</taxon>
        <taxon>Pseudomonadota</taxon>
        <taxon>Betaproteobacteria</taxon>
        <taxon>Burkholderiales</taxon>
        <taxon>Comamonadaceae</taxon>
        <taxon>Polaromonas</taxon>
    </lineage>
</organism>
<proteinExistence type="predicted"/>
<dbReference type="eggNOG" id="ENOG502Z8WP">
    <property type="taxonomic scope" value="Bacteria"/>
</dbReference>
<sequence>MLNEYVYIIKCILLNWQFLQNMNYRVRFFAAVKAAFIHLLCSLALALLAGILVFSLWYPYPYRELSGGRELFLLVMAVDVVCGPLLMLVLFNPAKPLTELWRDLGLVVLIQLGALGYGLWTVWQARPLFLVVELERLKVVSAPDLRLATDPLAAAALANLPASLKPRWFEGPTIVALRESKNEEEATKVMIDYTLGGRDFSDRPEFYIKYDDAISLKSLQKAKPLMIFLQKQPGQQSAAEKLAAEKGADIAEWVYLPIAARQDWVAVLNKKGKIEGFLRGKGI</sequence>
<keyword evidence="3" id="KW-1185">Reference proteome</keyword>
<name>A1VUB1_POLNA</name>
<dbReference type="STRING" id="365044.Pnap_3943"/>
<keyword evidence="1" id="KW-0472">Membrane</keyword>
<dbReference type="EMBL" id="CP000529">
    <property type="protein sequence ID" value="ABM39239.1"/>
    <property type="molecule type" value="Genomic_DNA"/>
</dbReference>
<keyword evidence="1" id="KW-1133">Transmembrane helix</keyword>
<dbReference type="AlphaFoldDB" id="A1VUB1"/>
<keyword evidence="1" id="KW-0812">Transmembrane</keyword>
<dbReference type="HOGENOM" id="CLU_091377_0_0_4"/>
<gene>
    <name evidence="2" type="ordered locus">Pnap_3943</name>
</gene>
<evidence type="ECO:0000256" key="1">
    <source>
        <dbReference type="SAM" id="Phobius"/>
    </source>
</evidence>
<dbReference type="Proteomes" id="UP000000644">
    <property type="component" value="Chromosome"/>
</dbReference>